<evidence type="ECO:0000313" key="2">
    <source>
        <dbReference type="EMBL" id="PWF48390.1"/>
    </source>
</evidence>
<organism evidence="2 3">
    <name type="scientific">Massilia glaciei</name>
    <dbReference type="NCBI Taxonomy" id="1524097"/>
    <lineage>
        <taxon>Bacteria</taxon>
        <taxon>Pseudomonadati</taxon>
        <taxon>Pseudomonadota</taxon>
        <taxon>Betaproteobacteria</taxon>
        <taxon>Burkholderiales</taxon>
        <taxon>Oxalobacteraceae</taxon>
        <taxon>Telluria group</taxon>
        <taxon>Massilia</taxon>
    </lineage>
</organism>
<dbReference type="Proteomes" id="UP000241421">
    <property type="component" value="Unassembled WGS sequence"/>
</dbReference>
<proteinExistence type="predicted"/>
<name>A0A2U2HLK1_9BURK</name>
<reference evidence="2 3" key="1">
    <citation type="submission" date="2018-04" db="EMBL/GenBank/DDBJ databases">
        <title>Massilia violaceinigra sp. nov., a novel purple-pigmented bacterium isolated from Tianshan glacier, Xinjiang, China.</title>
        <authorList>
            <person name="Wang H."/>
        </authorList>
    </citation>
    <scope>NUCLEOTIDE SEQUENCE [LARGE SCALE GENOMIC DNA]</scope>
    <source>
        <strain evidence="2 3">B448-2</strain>
    </source>
</reference>
<accession>A0A2U2HLK1</accession>
<protein>
    <submittedName>
        <fullName evidence="2">Uncharacterized protein</fullName>
    </submittedName>
</protein>
<keyword evidence="3" id="KW-1185">Reference proteome</keyword>
<comment type="caution">
    <text evidence="2">The sequence shown here is derived from an EMBL/GenBank/DDBJ whole genome shotgun (WGS) entry which is preliminary data.</text>
</comment>
<evidence type="ECO:0000313" key="3">
    <source>
        <dbReference type="Proteomes" id="UP000241421"/>
    </source>
</evidence>
<feature type="region of interest" description="Disordered" evidence="1">
    <location>
        <begin position="1"/>
        <end position="20"/>
    </location>
</feature>
<dbReference type="EMBL" id="PXWF02000202">
    <property type="protein sequence ID" value="PWF48390.1"/>
    <property type="molecule type" value="Genomic_DNA"/>
</dbReference>
<evidence type="ECO:0000256" key="1">
    <source>
        <dbReference type="SAM" id="MobiDB-lite"/>
    </source>
</evidence>
<dbReference type="AlphaFoldDB" id="A0A2U2HLK1"/>
<feature type="region of interest" description="Disordered" evidence="1">
    <location>
        <begin position="106"/>
        <end position="140"/>
    </location>
</feature>
<sequence>MSTWADAADPRRHAIQGGGGYRHGYATVHRANTVLDRALFRPGETVSMRHFLRQESKDGLDFVPRDKLPGFVVLSHLGSDKRWSIPLVWDGAVPPPHRALRLRPMPRSATTRSCCPRTPPSTTGMINTTAASPWPLSGSR</sequence>
<gene>
    <name evidence="2" type="ORF">C7C56_012125</name>
</gene>
<feature type="compositionally biased region" description="Polar residues" evidence="1">
    <location>
        <begin position="120"/>
        <end position="131"/>
    </location>
</feature>